<dbReference type="PROSITE" id="PS00041">
    <property type="entry name" value="HTH_ARAC_FAMILY_1"/>
    <property type="match status" value="1"/>
</dbReference>
<keyword evidence="6" id="KW-1185">Reference proteome</keyword>
<keyword evidence="3" id="KW-0804">Transcription</keyword>
<feature type="domain" description="HTH araC/xylS-type" evidence="4">
    <location>
        <begin position="209"/>
        <end position="307"/>
    </location>
</feature>
<reference evidence="5 6" key="1">
    <citation type="journal article" date="2019" name="Emerg. Microbes Infect.">
        <title>Comprehensive subspecies identification of 175 nontuberculous mycobacteria species based on 7547 genomic profiles.</title>
        <authorList>
            <person name="Matsumoto Y."/>
            <person name="Kinjo T."/>
            <person name="Motooka D."/>
            <person name="Nabeya D."/>
            <person name="Jung N."/>
            <person name="Uechi K."/>
            <person name="Horii T."/>
            <person name="Iida T."/>
            <person name="Fujita J."/>
            <person name="Nakamura S."/>
        </authorList>
    </citation>
    <scope>NUCLEOTIDE SEQUENCE [LARGE SCALE GENOMIC DNA]</scope>
    <source>
        <strain evidence="5 6">JCM 13573</strain>
    </source>
</reference>
<evidence type="ECO:0000256" key="3">
    <source>
        <dbReference type="ARBA" id="ARBA00023163"/>
    </source>
</evidence>
<dbReference type="Gene3D" id="1.10.10.60">
    <property type="entry name" value="Homeodomain-like"/>
    <property type="match status" value="2"/>
</dbReference>
<dbReference type="InterPro" id="IPR009057">
    <property type="entry name" value="Homeodomain-like_sf"/>
</dbReference>
<evidence type="ECO:0000313" key="5">
    <source>
        <dbReference type="EMBL" id="GFG65493.1"/>
    </source>
</evidence>
<name>A0ABQ1BPQ2_9MYCO</name>
<dbReference type="PANTHER" id="PTHR46796">
    <property type="entry name" value="HTH-TYPE TRANSCRIPTIONAL ACTIVATOR RHAS-RELATED"/>
    <property type="match status" value="1"/>
</dbReference>
<dbReference type="PANTHER" id="PTHR46796:SF6">
    <property type="entry name" value="ARAC SUBFAMILY"/>
    <property type="match status" value="1"/>
</dbReference>
<dbReference type="InterPro" id="IPR020449">
    <property type="entry name" value="Tscrpt_reg_AraC-type_HTH"/>
</dbReference>
<dbReference type="EMBL" id="BLKU01000005">
    <property type="protein sequence ID" value="GFG65493.1"/>
    <property type="molecule type" value="Genomic_DNA"/>
</dbReference>
<protein>
    <submittedName>
        <fullName evidence="5">AraC family transcriptional regulator</fullName>
    </submittedName>
</protein>
<evidence type="ECO:0000256" key="1">
    <source>
        <dbReference type="ARBA" id="ARBA00023015"/>
    </source>
</evidence>
<evidence type="ECO:0000256" key="2">
    <source>
        <dbReference type="ARBA" id="ARBA00023125"/>
    </source>
</evidence>
<keyword evidence="2" id="KW-0238">DNA-binding</keyword>
<dbReference type="SUPFAM" id="SSF46689">
    <property type="entry name" value="Homeodomain-like"/>
    <property type="match status" value="2"/>
</dbReference>
<proteinExistence type="predicted"/>
<dbReference type="InterPro" id="IPR018062">
    <property type="entry name" value="HTH_AraC-typ_CS"/>
</dbReference>
<dbReference type="Pfam" id="PF12833">
    <property type="entry name" value="HTH_18"/>
    <property type="match status" value="1"/>
</dbReference>
<dbReference type="PRINTS" id="PR00032">
    <property type="entry name" value="HTHARAC"/>
</dbReference>
<dbReference type="PROSITE" id="PS01124">
    <property type="entry name" value="HTH_ARAC_FAMILY_2"/>
    <property type="match status" value="1"/>
</dbReference>
<evidence type="ECO:0000259" key="4">
    <source>
        <dbReference type="PROSITE" id="PS01124"/>
    </source>
</evidence>
<sequence>MVAAESCKFGAVVTSLALASLSSHRHLPGKRVSSSAALDWDSSLVEVIEQPAVATEFTTPATPDLLVVMGLLGPLQVQSRVGGRWQAAQYHSGTIGLTAPGSSDTLRWHMINSSPRMTLHVHLPSELLETTRADLPRASRIADLDALDLKDLVAAAILRALHSALRRQAEAVVADSLAQALAAQLLSPSTAGAAAQANASGGLSQRAMNCVVDYMHAHLPDQIALADLAKQVHLSKFHFLRAFKASVGMTPHRYLTELRMQRAAELLASQRHTVSAIASLCGYASVGRFTAVFRQHYGVPPSSYYRL</sequence>
<dbReference type="InterPro" id="IPR050204">
    <property type="entry name" value="AraC_XylS_family_regulators"/>
</dbReference>
<keyword evidence="1" id="KW-0805">Transcription regulation</keyword>
<comment type="caution">
    <text evidence="5">The sequence shown here is derived from an EMBL/GenBank/DDBJ whole genome shotgun (WGS) entry which is preliminary data.</text>
</comment>
<dbReference type="Proteomes" id="UP000465306">
    <property type="component" value="Unassembled WGS sequence"/>
</dbReference>
<dbReference type="InterPro" id="IPR018060">
    <property type="entry name" value="HTH_AraC"/>
</dbReference>
<evidence type="ECO:0000313" key="6">
    <source>
        <dbReference type="Proteomes" id="UP000465306"/>
    </source>
</evidence>
<gene>
    <name evidence="5" type="ORF">MKUB_29830</name>
</gene>
<dbReference type="SMART" id="SM00342">
    <property type="entry name" value="HTH_ARAC"/>
    <property type="match status" value="1"/>
</dbReference>
<accession>A0ABQ1BPQ2</accession>
<organism evidence="5 6">
    <name type="scientific">Mycobacterium kubicae</name>
    <dbReference type="NCBI Taxonomy" id="120959"/>
    <lineage>
        <taxon>Bacteria</taxon>
        <taxon>Bacillati</taxon>
        <taxon>Actinomycetota</taxon>
        <taxon>Actinomycetes</taxon>
        <taxon>Mycobacteriales</taxon>
        <taxon>Mycobacteriaceae</taxon>
        <taxon>Mycobacterium</taxon>
        <taxon>Mycobacterium simiae complex</taxon>
    </lineage>
</organism>